<feature type="domain" description="Beta-ketoacyl-[acyl-carrier-protein] synthase III N-terminal" evidence="1">
    <location>
        <begin position="117"/>
        <end position="191"/>
    </location>
</feature>
<dbReference type="Pfam" id="PF08545">
    <property type="entry name" value="ACP_syn_III"/>
    <property type="match status" value="1"/>
</dbReference>
<protein>
    <submittedName>
        <fullName evidence="2">3-oxoacyl-ACP synthase III family protein</fullName>
    </submittedName>
</protein>
<dbReference type="SUPFAM" id="SSF53901">
    <property type="entry name" value="Thiolase-like"/>
    <property type="match status" value="2"/>
</dbReference>
<accession>A0ABU5R2C5</accession>
<dbReference type="Gene3D" id="3.40.47.10">
    <property type="match status" value="2"/>
</dbReference>
<sequence length="344" mass="36607">MDIRVLSAGTALPGPPVSNAALAARFGMDTLWEQWVDAFIGTRHRHLALDLETGGQEHSLADLGTEAGREALARAEITPSEVDLVVLSTATPDALMPATVNVIADRLGIDGVTTLQLQAGCSGAVQALDTARQLLLAGRHRTALVLGGEVLARFYDLSADLGGLPPEQLVNFVLFGDGAGAAVLTTRDVPGAVSLVTSMTRLEGLGHEPGATLEWFGPVDRDSGRVPASEDYKAIERRVPLMAGATVDGLLDELDWKDSEVDYLLPPQLSGRMSDRISRHLADHHGLAAAHTVNCVDETGNNGNGLVYFQLERALDRLAEGDRALGVSIESSKWIRAGFALERR</sequence>
<name>A0ABU5R2C5_9PSEU</name>
<evidence type="ECO:0000313" key="3">
    <source>
        <dbReference type="Proteomes" id="UP001304298"/>
    </source>
</evidence>
<proteinExistence type="predicted"/>
<evidence type="ECO:0000313" key="2">
    <source>
        <dbReference type="EMBL" id="MEA5360361.1"/>
    </source>
</evidence>
<dbReference type="InterPro" id="IPR013751">
    <property type="entry name" value="ACP_syn_III_N"/>
</dbReference>
<dbReference type="InterPro" id="IPR016039">
    <property type="entry name" value="Thiolase-like"/>
</dbReference>
<dbReference type="EMBL" id="JAYFSI010000002">
    <property type="protein sequence ID" value="MEA5360361.1"/>
    <property type="molecule type" value="Genomic_DNA"/>
</dbReference>
<evidence type="ECO:0000259" key="1">
    <source>
        <dbReference type="Pfam" id="PF08545"/>
    </source>
</evidence>
<gene>
    <name evidence="2" type="ORF">VA596_12510</name>
</gene>
<comment type="caution">
    <text evidence="2">The sequence shown here is derived from an EMBL/GenBank/DDBJ whole genome shotgun (WGS) entry which is preliminary data.</text>
</comment>
<dbReference type="RefSeq" id="WP_323326434.1">
    <property type="nucleotide sequence ID" value="NZ_JAYFSI010000002.1"/>
</dbReference>
<dbReference type="PANTHER" id="PTHR34069">
    <property type="entry name" value="3-OXOACYL-[ACYL-CARRIER-PROTEIN] SYNTHASE 3"/>
    <property type="match status" value="1"/>
</dbReference>
<reference evidence="2 3" key="1">
    <citation type="submission" date="2023-12" db="EMBL/GenBank/DDBJ databases">
        <title>Amycolatopsis sp. V23-08.</title>
        <authorList>
            <person name="Somphong A."/>
        </authorList>
    </citation>
    <scope>NUCLEOTIDE SEQUENCE [LARGE SCALE GENOMIC DNA]</scope>
    <source>
        <strain evidence="2 3">V23-08</strain>
    </source>
</reference>
<keyword evidence="3" id="KW-1185">Reference proteome</keyword>
<organism evidence="2 3">
    <name type="scientific">Amycolatopsis heterodermiae</name>
    <dbReference type="NCBI Taxonomy" id="3110235"/>
    <lineage>
        <taxon>Bacteria</taxon>
        <taxon>Bacillati</taxon>
        <taxon>Actinomycetota</taxon>
        <taxon>Actinomycetes</taxon>
        <taxon>Pseudonocardiales</taxon>
        <taxon>Pseudonocardiaceae</taxon>
        <taxon>Amycolatopsis</taxon>
    </lineage>
</organism>
<dbReference type="PANTHER" id="PTHR34069:SF2">
    <property type="entry name" value="BETA-KETOACYL-[ACYL-CARRIER-PROTEIN] SYNTHASE III"/>
    <property type="match status" value="1"/>
</dbReference>
<dbReference type="Proteomes" id="UP001304298">
    <property type="component" value="Unassembled WGS sequence"/>
</dbReference>